<keyword evidence="6 7" id="KW-0676">Redox-active center</keyword>
<evidence type="ECO:0000256" key="5">
    <source>
        <dbReference type="ARBA" id="ARBA00023157"/>
    </source>
</evidence>
<dbReference type="Proteomes" id="UP000027451">
    <property type="component" value="Unassembled WGS sequence"/>
</dbReference>
<dbReference type="InterPro" id="IPR012336">
    <property type="entry name" value="Thioredoxin-like_fold"/>
</dbReference>
<evidence type="ECO:0000256" key="3">
    <source>
        <dbReference type="ARBA" id="ARBA00022729"/>
    </source>
</evidence>
<accession>A0A656QBX8</accession>
<evidence type="ECO:0000256" key="6">
    <source>
        <dbReference type="ARBA" id="ARBA00023284"/>
    </source>
</evidence>
<dbReference type="InterPro" id="IPR036249">
    <property type="entry name" value="Thioredoxin-like_sf"/>
</dbReference>
<keyword evidence="5" id="KW-1015">Disulfide bond</keyword>
<reference evidence="9 10" key="1">
    <citation type="submission" date="2014-03" db="EMBL/GenBank/DDBJ databases">
        <title>Draft Genome Sequences of Four Burkholderia Strains.</title>
        <authorList>
            <person name="Liu X.Y."/>
            <person name="Li C.X."/>
            <person name="Xu J.H."/>
        </authorList>
    </citation>
    <scope>NUCLEOTIDE SEQUENCE [LARGE SCALE GENOMIC DNA]</scope>
    <source>
        <strain evidence="9 10">OP-1</strain>
    </source>
</reference>
<feature type="signal peptide" evidence="7">
    <location>
        <begin position="1"/>
        <end position="22"/>
    </location>
</feature>
<evidence type="ECO:0000256" key="4">
    <source>
        <dbReference type="ARBA" id="ARBA00022764"/>
    </source>
</evidence>
<evidence type="ECO:0000256" key="7">
    <source>
        <dbReference type="RuleBase" id="RU364038"/>
    </source>
</evidence>
<feature type="chain" id="PRO_5025095086" description="Thiol:disulfide interchange protein" evidence="7">
    <location>
        <begin position="23"/>
        <end position="273"/>
    </location>
</feature>
<dbReference type="InterPro" id="IPR018950">
    <property type="entry name" value="DiS-bond_isomerase_DsbC/G_N"/>
</dbReference>
<evidence type="ECO:0000259" key="8">
    <source>
        <dbReference type="PROSITE" id="PS51352"/>
    </source>
</evidence>
<evidence type="ECO:0000256" key="1">
    <source>
        <dbReference type="ARBA" id="ARBA00004418"/>
    </source>
</evidence>
<dbReference type="CDD" id="cd03020">
    <property type="entry name" value="DsbA_DsbC_DsbG"/>
    <property type="match status" value="1"/>
</dbReference>
<feature type="domain" description="Thioredoxin" evidence="8">
    <location>
        <begin position="74"/>
        <end position="267"/>
    </location>
</feature>
<dbReference type="PANTHER" id="PTHR35272">
    <property type="entry name" value="THIOL:DISULFIDE INTERCHANGE PROTEIN DSBC-RELATED"/>
    <property type="match status" value="1"/>
</dbReference>
<keyword evidence="3 7" id="KW-0732">Signal</keyword>
<keyword evidence="4 7" id="KW-0574">Periplasm</keyword>
<protein>
    <recommendedName>
        <fullName evidence="7">Thiol:disulfide interchange protein</fullName>
    </recommendedName>
</protein>
<evidence type="ECO:0000313" key="9">
    <source>
        <dbReference type="EMBL" id="KDR25588.1"/>
    </source>
</evidence>
<dbReference type="InterPro" id="IPR033954">
    <property type="entry name" value="DiS-bond_Isoase_DsbC/G"/>
</dbReference>
<comment type="similarity">
    <text evidence="2 7">Belongs to the thioredoxin family. DsbC subfamily.</text>
</comment>
<proteinExistence type="inferred from homology"/>
<dbReference type="PROSITE" id="PS51352">
    <property type="entry name" value="THIOREDOXIN_2"/>
    <property type="match status" value="1"/>
</dbReference>
<dbReference type="Gene3D" id="3.40.30.10">
    <property type="entry name" value="Glutaredoxin"/>
    <property type="match status" value="1"/>
</dbReference>
<dbReference type="AlphaFoldDB" id="A0A656QBX8"/>
<comment type="caution">
    <text evidence="9">The sequence shown here is derived from an EMBL/GenBank/DDBJ whole genome shotgun (WGS) entry which is preliminary data.</text>
</comment>
<dbReference type="RefSeq" id="WP_034473962.1">
    <property type="nucleotide sequence ID" value="NZ_JFHD01000045.1"/>
</dbReference>
<comment type="subcellular location">
    <subcellularLocation>
        <location evidence="1 7">Periplasm</location>
    </subcellularLocation>
</comment>
<dbReference type="PANTHER" id="PTHR35272:SF3">
    <property type="entry name" value="THIOL:DISULFIDE INTERCHANGE PROTEIN DSBC"/>
    <property type="match status" value="1"/>
</dbReference>
<name>A0A656QBX8_9BURK</name>
<dbReference type="SUPFAM" id="SSF52833">
    <property type="entry name" value="Thioredoxin-like"/>
    <property type="match status" value="1"/>
</dbReference>
<dbReference type="Pfam" id="PF10411">
    <property type="entry name" value="DsbC_N"/>
    <property type="match status" value="1"/>
</dbReference>
<comment type="function">
    <text evidence="7">Required for disulfide bond formation in some periplasmic proteins. Acts by transferring its disulfide bond to other proteins and is reduced in the process.</text>
</comment>
<gene>
    <name evidence="9" type="ORF">BG60_27780</name>
</gene>
<dbReference type="GO" id="GO:0042597">
    <property type="term" value="C:periplasmic space"/>
    <property type="evidence" value="ECO:0007669"/>
    <property type="project" value="UniProtKB-SubCell"/>
</dbReference>
<dbReference type="InterPro" id="IPR013766">
    <property type="entry name" value="Thioredoxin_domain"/>
</dbReference>
<dbReference type="Pfam" id="PF13098">
    <property type="entry name" value="Thioredoxin_2"/>
    <property type="match status" value="1"/>
</dbReference>
<sequence>MRSISKLTAALVIAGYAALAHAGFPEELVKRFPAAQGAKIQPSIPGFWSVVKGSEVFFVRDDFSVLITGNVIDLRTKQNLTQALEQANRPKIDVAQLNLKDAIRFGSGSRKLYVFSDPDCPYCRRLDGELTQLKDVTVYIFPFPLAQLHPNAPGVSEAVWCQSDRAAAWAKYQDLARDGFSGPPLDADPEADYKKRSARLISSWRDYLHSRRQPDQPTCENPIARNLAFGEKWSINGTPALIFEDGTLVPGLTPTARIEAQLTQSHANLTASK</sequence>
<evidence type="ECO:0000313" key="10">
    <source>
        <dbReference type="Proteomes" id="UP000027451"/>
    </source>
</evidence>
<keyword evidence="10" id="KW-1185">Reference proteome</keyword>
<dbReference type="EMBL" id="JFHD01000045">
    <property type="protein sequence ID" value="KDR25588.1"/>
    <property type="molecule type" value="Genomic_DNA"/>
</dbReference>
<dbReference type="InterPro" id="IPR051470">
    <property type="entry name" value="Thiol:disulfide_interchange"/>
</dbReference>
<evidence type="ECO:0000256" key="2">
    <source>
        <dbReference type="ARBA" id="ARBA00009813"/>
    </source>
</evidence>
<dbReference type="InterPro" id="IPR009094">
    <property type="entry name" value="DiS-bond_isomerase_DsbC/G_N_sf"/>
</dbReference>
<dbReference type="Gene3D" id="3.10.450.70">
    <property type="entry name" value="Disulphide bond isomerase, DsbC/G, N-terminal"/>
    <property type="match status" value="1"/>
</dbReference>
<organism evidence="9 10">
    <name type="scientific">Caballeronia zhejiangensis</name>
    <dbReference type="NCBI Taxonomy" id="871203"/>
    <lineage>
        <taxon>Bacteria</taxon>
        <taxon>Pseudomonadati</taxon>
        <taxon>Pseudomonadota</taxon>
        <taxon>Betaproteobacteria</taxon>
        <taxon>Burkholderiales</taxon>
        <taxon>Burkholderiaceae</taxon>
        <taxon>Caballeronia</taxon>
    </lineage>
</organism>